<gene>
    <name evidence="3" type="ORF">DNK49_22235</name>
</gene>
<dbReference type="GO" id="GO:0008897">
    <property type="term" value="F:holo-[acyl-carrier-protein] synthase activity"/>
    <property type="evidence" value="ECO:0007669"/>
    <property type="project" value="InterPro"/>
</dbReference>
<evidence type="ECO:0000313" key="4">
    <source>
        <dbReference type="Proteomes" id="UP000248259"/>
    </source>
</evidence>
<sequence>MVRCPVIKPVFYRCWTVKEASAKALGTGMVERSGRDSGIGREDDASPDGEVWCHRLTAAFPFNRGRLRSVHA</sequence>
<organism evidence="3 4">
    <name type="scientific">Parazoarcus communis SWub3 = DSM 12120</name>
    <dbReference type="NCBI Taxonomy" id="1121029"/>
    <lineage>
        <taxon>Bacteria</taxon>
        <taxon>Pseudomonadati</taxon>
        <taxon>Pseudomonadota</taxon>
        <taxon>Betaproteobacteria</taxon>
        <taxon>Rhodocyclales</taxon>
        <taxon>Zoogloeaceae</taxon>
        <taxon>Parazoarcus</taxon>
    </lineage>
</organism>
<dbReference type="Proteomes" id="UP000248259">
    <property type="component" value="Unassembled WGS sequence"/>
</dbReference>
<dbReference type="InterPro" id="IPR037143">
    <property type="entry name" value="4-PPantetheinyl_Trfase_dom_sf"/>
</dbReference>
<evidence type="ECO:0000259" key="2">
    <source>
        <dbReference type="Pfam" id="PF01648"/>
    </source>
</evidence>
<dbReference type="OrthoDB" id="9808281at2"/>
<dbReference type="AlphaFoldDB" id="A0A323UMX7"/>
<comment type="caution">
    <text evidence="3">The sequence shown here is derived from an EMBL/GenBank/DDBJ whole genome shotgun (WGS) entry which is preliminary data.</text>
</comment>
<keyword evidence="1" id="KW-0808">Transferase</keyword>
<dbReference type="Pfam" id="PF01648">
    <property type="entry name" value="ACPS"/>
    <property type="match status" value="1"/>
</dbReference>
<name>A0A323UMX7_9RHOO</name>
<dbReference type="SUPFAM" id="SSF56214">
    <property type="entry name" value="4'-phosphopantetheinyl transferase"/>
    <property type="match status" value="1"/>
</dbReference>
<protein>
    <recommendedName>
        <fullName evidence="2">4'-phosphopantetheinyl transferase domain-containing protein</fullName>
    </recommendedName>
</protein>
<proteinExistence type="predicted"/>
<accession>A0A323UMX7</accession>
<dbReference type="EMBL" id="QKOE01000036">
    <property type="protein sequence ID" value="PZA14352.1"/>
    <property type="molecule type" value="Genomic_DNA"/>
</dbReference>
<keyword evidence="4" id="KW-1185">Reference proteome</keyword>
<feature type="domain" description="4'-phosphopantetheinyl transferase" evidence="2">
    <location>
        <begin position="10"/>
        <end position="37"/>
    </location>
</feature>
<evidence type="ECO:0000313" key="3">
    <source>
        <dbReference type="EMBL" id="PZA14352.1"/>
    </source>
</evidence>
<dbReference type="InterPro" id="IPR008278">
    <property type="entry name" value="4-PPantetheinyl_Trfase_dom"/>
</dbReference>
<dbReference type="GO" id="GO:0000287">
    <property type="term" value="F:magnesium ion binding"/>
    <property type="evidence" value="ECO:0007669"/>
    <property type="project" value="InterPro"/>
</dbReference>
<evidence type="ECO:0000256" key="1">
    <source>
        <dbReference type="ARBA" id="ARBA00022679"/>
    </source>
</evidence>
<reference evidence="3 4" key="1">
    <citation type="submission" date="2018-06" db="EMBL/GenBank/DDBJ databases">
        <title>Azoarcus communis strain SWub3 genome.</title>
        <authorList>
            <person name="Zorraquino Salvo V."/>
            <person name="Toubiana D."/>
            <person name="Blumwald E."/>
        </authorList>
    </citation>
    <scope>NUCLEOTIDE SEQUENCE [LARGE SCALE GENOMIC DNA]</scope>
    <source>
        <strain evidence="3 4">SWub3</strain>
    </source>
</reference>
<dbReference type="Gene3D" id="3.90.470.20">
    <property type="entry name" value="4'-phosphopantetheinyl transferase domain"/>
    <property type="match status" value="1"/>
</dbReference>